<keyword evidence="3" id="KW-1185">Reference proteome</keyword>
<dbReference type="Proteomes" id="UP000027778">
    <property type="component" value="Unassembled WGS sequence"/>
</dbReference>
<dbReference type="RefSeq" id="WP_033679000.1">
    <property type="nucleotide sequence ID" value="NZ_JOTM01000071.1"/>
</dbReference>
<name>A0A073K5B3_9BACI</name>
<feature type="transmembrane region" description="Helical" evidence="1">
    <location>
        <begin position="49"/>
        <end position="73"/>
    </location>
</feature>
<keyword evidence="1" id="KW-0812">Transmembrane</keyword>
<protein>
    <submittedName>
        <fullName evidence="2">Uncharacterized protein</fullName>
    </submittedName>
</protein>
<evidence type="ECO:0000313" key="3">
    <source>
        <dbReference type="Proteomes" id="UP000027778"/>
    </source>
</evidence>
<accession>A0A073K5B3</accession>
<sequence length="108" mass="12220">MKILQSKTTCVAIGANIIFCIALYIYYILDEEYINITPGGTSDEDIYRNFIYLSFALITPLVISIVFSIIALYKEDTSPKILFSNLLFSMIFLTLFGSSFVCTIVLDF</sequence>
<organism evidence="2 3">
    <name type="scientific">Bacillus gaemokensis</name>
    <dbReference type="NCBI Taxonomy" id="574375"/>
    <lineage>
        <taxon>Bacteria</taxon>
        <taxon>Bacillati</taxon>
        <taxon>Bacillota</taxon>
        <taxon>Bacilli</taxon>
        <taxon>Bacillales</taxon>
        <taxon>Bacillaceae</taxon>
        <taxon>Bacillus</taxon>
        <taxon>Bacillus cereus group</taxon>
    </lineage>
</organism>
<feature type="transmembrane region" description="Helical" evidence="1">
    <location>
        <begin position="9"/>
        <end position="29"/>
    </location>
</feature>
<keyword evidence="1" id="KW-0472">Membrane</keyword>
<dbReference type="OrthoDB" id="2931269at2"/>
<reference evidence="2 3" key="1">
    <citation type="submission" date="2014-06" db="EMBL/GenBank/DDBJ databases">
        <title>Draft genome sequence of Bacillus gaemokensis JCM 15801 (MCCC 1A00707).</title>
        <authorList>
            <person name="Lai Q."/>
            <person name="Liu Y."/>
            <person name="Shao Z."/>
        </authorList>
    </citation>
    <scope>NUCLEOTIDE SEQUENCE [LARGE SCALE GENOMIC DNA]</scope>
    <source>
        <strain evidence="2 3">JCM 15801</strain>
    </source>
</reference>
<dbReference type="AlphaFoldDB" id="A0A073K5B3"/>
<dbReference type="EMBL" id="JOTM01000071">
    <property type="protein sequence ID" value="KEK21662.1"/>
    <property type="molecule type" value="Genomic_DNA"/>
</dbReference>
<keyword evidence="1" id="KW-1133">Transmembrane helix</keyword>
<evidence type="ECO:0000313" key="2">
    <source>
        <dbReference type="EMBL" id="KEK21662.1"/>
    </source>
</evidence>
<gene>
    <name evidence="2" type="ORF">BAGA_27435</name>
</gene>
<feature type="transmembrane region" description="Helical" evidence="1">
    <location>
        <begin position="85"/>
        <end position="106"/>
    </location>
</feature>
<proteinExistence type="predicted"/>
<evidence type="ECO:0000256" key="1">
    <source>
        <dbReference type="SAM" id="Phobius"/>
    </source>
</evidence>
<comment type="caution">
    <text evidence="2">The sequence shown here is derived from an EMBL/GenBank/DDBJ whole genome shotgun (WGS) entry which is preliminary data.</text>
</comment>